<name>A0ABM7SST8_9MYCO</name>
<evidence type="ECO:0000313" key="2">
    <source>
        <dbReference type="EMBL" id="BCZ23414.1"/>
    </source>
</evidence>
<reference evidence="2 3" key="1">
    <citation type="submission" date="2021-07" db="EMBL/GenBank/DDBJ databases">
        <title>Complete genome sequence of nontuberculous Mycobacterium sp. TY59.</title>
        <authorList>
            <person name="Fukushima K."/>
        </authorList>
    </citation>
    <scope>NUCLEOTIDE SEQUENCE [LARGE SCALE GENOMIC DNA]</scope>
    <source>
        <strain evidence="2 3">TY59</strain>
    </source>
</reference>
<evidence type="ECO:0000256" key="1">
    <source>
        <dbReference type="SAM" id="MobiDB-lite"/>
    </source>
</evidence>
<sequence length="71" mass="8003">MRPIIDIATVIAWIGGVNGEPRPQEELVCPSGKAVWMQMQMLRLLDASEDSPHPCRKQANPPATPWINRRQ</sequence>
<feature type="region of interest" description="Disordered" evidence="1">
    <location>
        <begin position="48"/>
        <end position="71"/>
    </location>
</feature>
<proteinExistence type="predicted"/>
<dbReference type="EMBL" id="AP024828">
    <property type="protein sequence ID" value="BCZ23414.1"/>
    <property type="molecule type" value="Genomic_DNA"/>
</dbReference>
<reference evidence="2 3" key="2">
    <citation type="submission" date="2021-07" db="EMBL/GenBank/DDBJ databases">
        <authorList>
            <person name="Matsumoto Y."/>
            <person name="Motooka D."/>
            <person name="Nakamura S."/>
        </authorList>
    </citation>
    <scope>NUCLEOTIDE SEQUENCE [LARGE SCALE GENOMIC DNA]</scope>
    <source>
        <strain evidence="2 3">TY59</strain>
    </source>
</reference>
<evidence type="ECO:0000313" key="3">
    <source>
        <dbReference type="Proteomes" id="UP000826012"/>
    </source>
</evidence>
<keyword evidence="3" id="KW-1185">Reference proteome</keyword>
<gene>
    <name evidence="2" type="ORF">MTY59_32690</name>
</gene>
<protein>
    <submittedName>
        <fullName evidence="2">Uncharacterized protein</fullName>
    </submittedName>
</protein>
<organism evidence="2 3">
    <name type="scientific">Mycobacterium senriense</name>
    <dbReference type="NCBI Taxonomy" id="2775496"/>
    <lineage>
        <taxon>Bacteria</taxon>
        <taxon>Bacillati</taxon>
        <taxon>Actinomycetota</taxon>
        <taxon>Actinomycetes</taxon>
        <taxon>Mycobacteriales</taxon>
        <taxon>Mycobacteriaceae</taxon>
        <taxon>Mycobacterium</taxon>
        <taxon>Mycobacterium avium complex (MAC)</taxon>
    </lineage>
</organism>
<accession>A0ABM7SST8</accession>
<dbReference type="Proteomes" id="UP000826012">
    <property type="component" value="Chromosome"/>
</dbReference>